<keyword evidence="1" id="KW-1133">Transmembrane helix</keyword>
<feature type="transmembrane region" description="Helical" evidence="1">
    <location>
        <begin position="9"/>
        <end position="25"/>
    </location>
</feature>
<keyword evidence="1" id="KW-0812">Transmembrane</keyword>
<dbReference type="AlphaFoldDB" id="A0A285KAY4"/>
<protein>
    <submittedName>
        <fullName evidence="2">Uncharacterized protein</fullName>
    </submittedName>
</protein>
<dbReference type="RefSeq" id="WP_097328267.1">
    <property type="nucleotide sequence ID" value="NZ_OBDY01000036.1"/>
</dbReference>
<evidence type="ECO:0000313" key="3">
    <source>
        <dbReference type="Proteomes" id="UP000219612"/>
    </source>
</evidence>
<feature type="transmembrane region" description="Helical" evidence="1">
    <location>
        <begin position="31"/>
        <end position="51"/>
    </location>
</feature>
<keyword evidence="1" id="KW-0472">Membrane</keyword>
<proteinExistence type="predicted"/>
<gene>
    <name evidence="2" type="ORF">SAMN05421748_1364</name>
</gene>
<reference evidence="3" key="1">
    <citation type="submission" date="2017-09" db="EMBL/GenBank/DDBJ databases">
        <authorList>
            <person name="Varghese N."/>
            <person name="Submissions S."/>
        </authorList>
    </citation>
    <scope>NUCLEOTIDE SEQUENCE [LARGE SCALE GENOMIC DNA]</scope>
    <source>
        <strain evidence="3">CGMCC 4.6857</strain>
    </source>
</reference>
<name>A0A285KAY4_9ACTN</name>
<evidence type="ECO:0000256" key="1">
    <source>
        <dbReference type="SAM" id="Phobius"/>
    </source>
</evidence>
<dbReference type="EMBL" id="OBDY01000036">
    <property type="protein sequence ID" value="SNY69760.1"/>
    <property type="molecule type" value="Genomic_DNA"/>
</dbReference>
<feature type="transmembrane region" description="Helical" evidence="1">
    <location>
        <begin position="63"/>
        <end position="84"/>
    </location>
</feature>
<organism evidence="2 3">
    <name type="scientific">Paractinoplanes atraurantiacus</name>
    <dbReference type="NCBI Taxonomy" id="1036182"/>
    <lineage>
        <taxon>Bacteria</taxon>
        <taxon>Bacillati</taxon>
        <taxon>Actinomycetota</taxon>
        <taxon>Actinomycetes</taxon>
        <taxon>Micromonosporales</taxon>
        <taxon>Micromonosporaceae</taxon>
        <taxon>Paractinoplanes</taxon>
    </lineage>
</organism>
<dbReference type="Proteomes" id="UP000219612">
    <property type="component" value="Unassembled WGS sequence"/>
</dbReference>
<evidence type="ECO:0000313" key="2">
    <source>
        <dbReference type="EMBL" id="SNY69760.1"/>
    </source>
</evidence>
<feature type="transmembrane region" description="Helical" evidence="1">
    <location>
        <begin position="90"/>
        <end position="109"/>
    </location>
</feature>
<keyword evidence="3" id="KW-1185">Reference proteome</keyword>
<sequence length="117" mass="12246">MNAPAFPRWIWIAAGVIVAAYGVVLDRFPDYARTYGTTLVILATVLALAGTRRSRPRVRPDRAIVIAGVAGALVLVGGMLAAGVLHVSHVALAIGLAGGLLLAVAGPWWQRRVLAGR</sequence>
<accession>A0A285KAY4</accession>